<protein>
    <submittedName>
        <fullName evidence="2">Uncharacterized protein</fullName>
    </submittedName>
</protein>
<evidence type="ECO:0000256" key="1">
    <source>
        <dbReference type="SAM" id="MobiDB-lite"/>
    </source>
</evidence>
<gene>
    <name evidence="2" type="ORF">GPECTOR_24g247</name>
</gene>
<dbReference type="SUPFAM" id="SSF101447">
    <property type="entry name" value="Formin homology 2 domain (FH2 domain)"/>
    <property type="match status" value="1"/>
</dbReference>
<name>A0A150GGI6_GONPE</name>
<dbReference type="Proteomes" id="UP000075714">
    <property type="component" value="Unassembled WGS sequence"/>
</dbReference>
<sequence>MGASALSTPTISTGSLSLGPNVLNTAAVEQAASSLHNGSPMTPRQMLATADNMLLMPSSSLINVHSPSPGQGQPGQGQPPPPPPPPPSTPNHMMGMGGAGNGLGPSPGGSGGHGGASSQGQLTMAFANALAQAAAERGVDPGTLVQLLQSPKLVDVLLSKAGDLQQQQQQPQQQMQQVLSSHLVQEFVSARGVLVQLMLSAFAFLNSDSMRDFYAKLARVAMLYDEMHDLPVVQKRKRCMEMSYLRNELMHDPGFTQILQAVCALRHHLHSLSRKVLVMNQGPDGIPIDLLLGSMSTELFHVMKTVLPQEVCDFFGNCLPHPRLAVLVFAEFTSVDPMPTLT</sequence>
<reference evidence="3" key="1">
    <citation type="journal article" date="2016" name="Nat. Commun.">
        <title>The Gonium pectorale genome demonstrates co-option of cell cycle regulation during the evolution of multicellularity.</title>
        <authorList>
            <person name="Hanschen E.R."/>
            <person name="Marriage T.N."/>
            <person name="Ferris P.J."/>
            <person name="Hamaji T."/>
            <person name="Toyoda A."/>
            <person name="Fujiyama A."/>
            <person name="Neme R."/>
            <person name="Noguchi H."/>
            <person name="Minakuchi Y."/>
            <person name="Suzuki M."/>
            <person name="Kawai-Toyooka H."/>
            <person name="Smith D.R."/>
            <person name="Sparks H."/>
            <person name="Anderson J."/>
            <person name="Bakaric R."/>
            <person name="Luria V."/>
            <person name="Karger A."/>
            <person name="Kirschner M.W."/>
            <person name="Durand P.M."/>
            <person name="Michod R.E."/>
            <person name="Nozaki H."/>
            <person name="Olson B.J."/>
        </authorList>
    </citation>
    <scope>NUCLEOTIDE SEQUENCE [LARGE SCALE GENOMIC DNA]</scope>
    <source>
        <strain evidence="3">NIES-2863</strain>
    </source>
</reference>
<dbReference type="AlphaFoldDB" id="A0A150GGI6"/>
<evidence type="ECO:0000313" key="3">
    <source>
        <dbReference type="Proteomes" id="UP000075714"/>
    </source>
</evidence>
<keyword evidence="3" id="KW-1185">Reference proteome</keyword>
<accession>A0A150GGI6</accession>
<dbReference type="OrthoDB" id="541537at2759"/>
<feature type="compositionally biased region" description="Pro residues" evidence="1">
    <location>
        <begin position="77"/>
        <end position="89"/>
    </location>
</feature>
<comment type="caution">
    <text evidence="2">The sequence shown here is derived from an EMBL/GenBank/DDBJ whole genome shotgun (WGS) entry which is preliminary data.</text>
</comment>
<proteinExistence type="predicted"/>
<feature type="compositionally biased region" description="Gly residues" evidence="1">
    <location>
        <begin position="95"/>
        <end position="117"/>
    </location>
</feature>
<organism evidence="2 3">
    <name type="scientific">Gonium pectorale</name>
    <name type="common">Green alga</name>
    <dbReference type="NCBI Taxonomy" id="33097"/>
    <lineage>
        <taxon>Eukaryota</taxon>
        <taxon>Viridiplantae</taxon>
        <taxon>Chlorophyta</taxon>
        <taxon>core chlorophytes</taxon>
        <taxon>Chlorophyceae</taxon>
        <taxon>CS clade</taxon>
        <taxon>Chlamydomonadales</taxon>
        <taxon>Volvocaceae</taxon>
        <taxon>Gonium</taxon>
    </lineage>
</organism>
<dbReference type="EMBL" id="LSYV01000025">
    <property type="protein sequence ID" value="KXZ48957.1"/>
    <property type="molecule type" value="Genomic_DNA"/>
</dbReference>
<feature type="region of interest" description="Disordered" evidence="1">
    <location>
        <begin position="60"/>
        <end position="119"/>
    </location>
</feature>
<evidence type="ECO:0000313" key="2">
    <source>
        <dbReference type="EMBL" id="KXZ48957.1"/>
    </source>
</evidence>